<reference evidence="3" key="1">
    <citation type="submission" date="2023-10" db="EMBL/GenBank/DDBJ databases">
        <title>Genome assemblies of two species of porcelain crab, Petrolisthes cinctipes and Petrolisthes manimaculis (Anomura: Porcellanidae).</title>
        <authorList>
            <person name="Angst P."/>
        </authorList>
    </citation>
    <scope>NUCLEOTIDE SEQUENCE</scope>
    <source>
        <strain evidence="3">PB745_01</strain>
        <tissue evidence="3">Gill</tissue>
    </source>
</reference>
<dbReference type="GO" id="GO:0043565">
    <property type="term" value="F:sequence-specific DNA binding"/>
    <property type="evidence" value="ECO:0007669"/>
    <property type="project" value="TreeGrafter"/>
</dbReference>
<dbReference type="Proteomes" id="UP001286313">
    <property type="component" value="Unassembled WGS sequence"/>
</dbReference>
<organism evidence="3 4">
    <name type="scientific">Petrolisthes cinctipes</name>
    <name type="common">Flat porcelain crab</name>
    <dbReference type="NCBI Taxonomy" id="88211"/>
    <lineage>
        <taxon>Eukaryota</taxon>
        <taxon>Metazoa</taxon>
        <taxon>Ecdysozoa</taxon>
        <taxon>Arthropoda</taxon>
        <taxon>Crustacea</taxon>
        <taxon>Multicrustacea</taxon>
        <taxon>Malacostraca</taxon>
        <taxon>Eumalacostraca</taxon>
        <taxon>Eucarida</taxon>
        <taxon>Decapoda</taxon>
        <taxon>Pleocyemata</taxon>
        <taxon>Anomura</taxon>
        <taxon>Galatheoidea</taxon>
        <taxon>Porcellanidae</taxon>
        <taxon>Petrolisthes</taxon>
    </lineage>
</organism>
<evidence type="ECO:0000259" key="2">
    <source>
        <dbReference type="Pfam" id="PF13843"/>
    </source>
</evidence>
<accession>A0AAE1G5C5</accession>
<dbReference type="InterPro" id="IPR029526">
    <property type="entry name" value="PGBD"/>
</dbReference>
<feature type="compositionally biased region" description="Polar residues" evidence="1">
    <location>
        <begin position="1"/>
        <end position="35"/>
    </location>
</feature>
<evidence type="ECO:0000256" key="1">
    <source>
        <dbReference type="SAM" id="MobiDB-lite"/>
    </source>
</evidence>
<evidence type="ECO:0000313" key="3">
    <source>
        <dbReference type="EMBL" id="KAK3885605.1"/>
    </source>
</evidence>
<dbReference type="AlphaFoldDB" id="A0AAE1G5C5"/>
<dbReference type="PANTHER" id="PTHR47055">
    <property type="entry name" value="DDE_TNP_1_7 DOMAIN-CONTAINING PROTEIN"/>
    <property type="match status" value="1"/>
</dbReference>
<feature type="compositionally biased region" description="Polar residues" evidence="1">
    <location>
        <begin position="84"/>
        <end position="103"/>
    </location>
</feature>
<dbReference type="Pfam" id="PF13843">
    <property type="entry name" value="DDE_Tnp_1_7"/>
    <property type="match status" value="1"/>
</dbReference>
<name>A0AAE1G5C5_PETCI</name>
<feature type="domain" description="PiggyBac transposable element-derived protein" evidence="2">
    <location>
        <begin position="346"/>
        <end position="395"/>
    </location>
</feature>
<dbReference type="InterPro" id="IPR052638">
    <property type="entry name" value="PiggyBac_TE-derived"/>
</dbReference>
<dbReference type="EMBL" id="JAWQEG010000786">
    <property type="protein sequence ID" value="KAK3885605.1"/>
    <property type="molecule type" value="Genomic_DNA"/>
</dbReference>
<keyword evidence="4" id="KW-1185">Reference proteome</keyword>
<protein>
    <recommendedName>
        <fullName evidence="2">PiggyBac transposable element-derived protein domain-containing protein</fullName>
    </recommendedName>
</protein>
<proteinExistence type="predicted"/>
<sequence length="397" mass="45059">MRTPVASSLTSNQLHPSSSSTSITLPKQSTSTQGQLPCKGRDAQVDSPVTPRHTNGKKASRSTHIPPSSFTTTESVPIPAVPGPSTSRHASTQRSHPHQHNLTSSTTKILPLLFLEDEDSASETDIISRDEVWLDDSAHSSSSDEDEENENYETAVNLCEAFSFSWSKGSDFVPDQHDFQPNSSGTTRDWPCNDEARESDFFCAFIDKEVMSYIAEKTNRYYSWMSQHMEFISPGSRRQRTFVAPPVGEDNSDVEVEDEFLDDSDMDPDYVVEENLIPTASGSVTRIQPEEMPEEDEDEDDEEEDKAPPRQKARQTEPRRVWKKEGISHPPLPEYHHPVPELLQQPYEFFMRMFPKELLEDIFYQTNLYAHQKDVSITFSIDIEDLMVFMGIVLTWG</sequence>
<gene>
    <name evidence="3" type="ORF">Pcinc_010196</name>
</gene>
<feature type="region of interest" description="Disordered" evidence="1">
    <location>
        <begin position="1"/>
        <end position="103"/>
    </location>
</feature>
<comment type="caution">
    <text evidence="3">The sequence shown here is derived from an EMBL/GenBank/DDBJ whole genome shotgun (WGS) entry which is preliminary data.</text>
</comment>
<evidence type="ECO:0000313" key="4">
    <source>
        <dbReference type="Proteomes" id="UP001286313"/>
    </source>
</evidence>
<feature type="compositionally biased region" description="Polar residues" evidence="1">
    <location>
        <begin position="62"/>
        <end position="75"/>
    </location>
</feature>
<feature type="compositionally biased region" description="Acidic residues" evidence="1">
    <location>
        <begin position="291"/>
        <end position="305"/>
    </location>
</feature>
<dbReference type="PANTHER" id="PTHR47055:SF3">
    <property type="entry name" value="PHORBOL-ESTER_DAG-TYPE DOMAIN-CONTAINING PROTEIN"/>
    <property type="match status" value="1"/>
</dbReference>
<feature type="region of interest" description="Disordered" evidence="1">
    <location>
        <begin position="277"/>
        <end position="321"/>
    </location>
</feature>